<dbReference type="EMBL" id="JADIMC010000066">
    <property type="protein sequence ID" value="MBO8476555.1"/>
    <property type="molecule type" value="Genomic_DNA"/>
</dbReference>
<evidence type="ECO:0000313" key="3">
    <source>
        <dbReference type="EMBL" id="MBO8476555.1"/>
    </source>
</evidence>
<dbReference type="InterPro" id="IPR025665">
    <property type="entry name" value="Beta-barrel_OMP_2"/>
</dbReference>
<accession>A0A9D9NK94</accession>
<evidence type="ECO:0000259" key="2">
    <source>
        <dbReference type="Pfam" id="PF13568"/>
    </source>
</evidence>
<gene>
    <name evidence="3" type="ORF">IAB88_06135</name>
</gene>
<feature type="domain" description="Outer membrane protein beta-barrel" evidence="2">
    <location>
        <begin position="21"/>
        <end position="188"/>
    </location>
</feature>
<comment type="caution">
    <text evidence="3">The sequence shown here is derived from an EMBL/GenBank/DDBJ whole genome shotgun (WGS) entry which is preliminary data.</text>
</comment>
<protein>
    <submittedName>
        <fullName evidence="3">PorT family protein</fullName>
    </submittedName>
</protein>
<proteinExistence type="predicted"/>
<evidence type="ECO:0000256" key="1">
    <source>
        <dbReference type="SAM" id="SignalP"/>
    </source>
</evidence>
<evidence type="ECO:0000313" key="4">
    <source>
        <dbReference type="Proteomes" id="UP000823598"/>
    </source>
</evidence>
<dbReference type="AlphaFoldDB" id="A0A9D9NK94"/>
<organism evidence="3 4">
    <name type="scientific">Candidatus Limisoma faecipullorum</name>
    <dbReference type="NCBI Taxonomy" id="2840854"/>
    <lineage>
        <taxon>Bacteria</taxon>
        <taxon>Pseudomonadati</taxon>
        <taxon>Bacteroidota</taxon>
        <taxon>Bacteroidia</taxon>
        <taxon>Bacteroidales</taxon>
        <taxon>Candidatus Limisoma</taxon>
    </lineage>
</organism>
<keyword evidence="1" id="KW-0732">Signal</keyword>
<dbReference type="Proteomes" id="UP000823598">
    <property type="component" value="Unassembled WGS sequence"/>
</dbReference>
<dbReference type="Pfam" id="PF13568">
    <property type="entry name" value="OMP_b-brl_2"/>
    <property type="match status" value="1"/>
</dbReference>
<feature type="chain" id="PRO_5039029581" evidence="1">
    <location>
        <begin position="19"/>
        <end position="215"/>
    </location>
</feature>
<name>A0A9D9NK94_9BACT</name>
<feature type="signal peptide" evidence="1">
    <location>
        <begin position="1"/>
        <end position="18"/>
    </location>
</feature>
<reference evidence="3" key="2">
    <citation type="journal article" date="2021" name="PeerJ">
        <title>Extensive microbial diversity within the chicken gut microbiome revealed by metagenomics and culture.</title>
        <authorList>
            <person name="Gilroy R."/>
            <person name="Ravi A."/>
            <person name="Getino M."/>
            <person name="Pursley I."/>
            <person name="Horton D.L."/>
            <person name="Alikhan N.F."/>
            <person name="Baker D."/>
            <person name="Gharbi K."/>
            <person name="Hall N."/>
            <person name="Watson M."/>
            <person name="Adriaenssens E.M."/>
            <person name="Foster-Nyarko E."/>
            <person name="Jarju S."/>
            <person name="Secka A."/>
            <person name="Antonio M."/>
            <person name="Oren A."/>
            <person name="Chaudhuri R.R."/>
            <person name="La Ragione R."/>
            <person name="Hildebrand F."/>
            <person name="Pallen M.J."/>
        </authorList>
    </citation>
    <scope>NUCLEOTIDE SEQUENCE</scope>
    <source>
        <strain evidence="3">6919</strain>
    </source>
</reference>
<reference evidence="3" key="1">
    <citation type="submission" date="2020-10" db="EMBL/GenBank/DDBJ databases">
        <authorList>
            <person name="Gilroy R."/>
        </authorList>
    </citation>
    <scope>NUCLEOTIDE SEQUENCE</scope>
    <source>
        <strain evidence="3">6919</strain>
    </source>
</reference>
<sequence length="215" mass="24563">MKKLLFLLMLCLPLASYSFDFRFGIKMGAIISSVSNDDAVNPNNFNFPEPFLDKNSATFTAGLISQLDLWKGFGVDPELMFQTVSAKFNHHAIEEGLPYEDLFTVEEAKYNTYNLSLPVMLRYRFDIGNGFFAPKIFTGPVISLRMQNSNTATMKSPLMQFDWRAGIGMILNRKFELSASYNIGLNDYAQYKNTIDKPEIHNKVSYWTVALGYYF</sequence>